<gene>
    <name evidence="21" type="ORF">CEUTPL_LOCUS11770</name>
</gene>
<evidence type="ECO:0000256" key="13">
    <source>
        <dbReference type="ARBA" id="ARBA00023136"/>
    </source>
</evidence>
<dbReference type="GO" id="GO:0061630">
    <property type="term" value="F:ubiquitin protein ligase activity"/>
    <property type="evidence" value="ECO:0007669"/>
    <property type="project" value="UniProtKB-EC"/>
</dbReference>
<evidence type="ECO:0000256" key="10">
    <source>
        <dbReference type="ARBA" id="ARBA00022833"/>
    </source>
</evidence>
<evidence type="ECO:0000256" key="15">
    <source>
        <dbReference type="ARBA" id="ARBA00032511"/>
    </source>
</evidence>
<evidence type="ECO:0000256" key="12">
    <source>
        <dbReference type="ARBA" id="ARBA00022989"/>
    </source>
</evidence>
<dbReference type="Gene3D" id="3.30.40.10">
    <property type="entry name" value="Zinc/RING finger domain, C3HC4 (zinc finger)"/>
    <property type="match status" value="1"/>
</dbReference>
<dbReference type="InterPro" id="IPR017907">
    <property type="entry name" value="Znf_RING_CS"/>
</dbReference>
<evidence type="ECO:0000256" key="4">
    <source>
        <dbReference type="ARBA" id="ARBA00022448"/>
    </source>
</evidence>
<evidence type="ECO:0000313" key="21">
    <source>
        <dbReference type="EMBL" id="CAG9771334.1"/>
    </source>
</evidence>
<organism evidence="21 22">
    <name type="scientific">Ceutorhynchus assimilis</name>
    <name type="common">cabbage seed weevil</name>
    <dbReference type="NCBI Taxonomy" id="467358"/>
    <lineage>
        <taxon>Eukaryota</taxon>
        <taxon>Metazoa</taxon>
        <taxon>Ecdysozoa</taxon>
        <taxon>Arthropoda</taxon>
        <taxon>Hexapoda</taxon>
        <taxon>Insecta</taxon>
        <taxon>Pterygota</taxon>
        <taxon>Neoptera</taxon>
        <taxon>Endopterygota</taxon>
        <taxon>Coleoptera</taxon>
        <taxon>Polyphaga</taxon>
        <taxon>Cucujiformia</taxon>
        <taxon>Curculionidae</taxon>
        <taxon>Ceutorhynchinae</taxon>
        <taxon>Ceutorhynchus</taxon>
    </lineage>
</organism>
<comment type="subcellular location">
    <subcellularLocation>
        <location evidence="1">Peroxisome membrane</location>
        <topology evidence="1">Multi-pass membrane protein</topology>
    </subcellularLocation>
</comment>
<feature type="domain" description="RING-type" evidence="20">
    <location>
        <begin position="222"/>
        <end position="262"/>
    </location>
</feature>
<proteinExistence type="inferred from homology"/>
<dbReference type="InterPro" id="IPR013083">
    <property type="entry name" value="Znf_RING/FYVE/PHD"/>
</dbReference>
<dbReference type="GO" id="GO:0008270">
    <property type="term" value="F:zinc ion binding"/>
    <property type="evidence" value="ECO:0007669"/>
    <property type="project" value="UniProtKB-KW"/>
</dbReference>
<evidence type="ECO:0000259" key="20">
    <source>
        <dbReference type="PROSITE" id="PS50089"/>
    </source>
</evidence>
<evidence type="ECO:0000256" key="19">
    <source>
        <dbReference type="SAM" id="Phobius"/>
    </source>
</evidence>
<keyword evidence="4" id="KW-0813">Transport</keyword>
<evidence type="ECO:0000256" key="5">
    <source>
        <dbReference type="ARBA" id="ARBA00022679"/>
    </source>
</evidence>
<dbReference type="PROSITE" id="PS50089">
    <property type="entry name" value="ZF_RING_2"/>
    <property type="match status" value="1"/>
</dbReference>
<dbReference type="PANTHER" id="PTHR48178:SF1">
    <property type="entry name" value="PEROXISOME BIOGENESIS FACTOR 2"/>
    <property type="match status" value="1"/>
</dbReference>
<dbReference type="GO" id="GO:0016558">
    <property type="term" value="P:protein import into peroxisome matrix"/>
    <property type="evidence" value="ECO:0007669"/>
    <property type="project" value="InterPro"/>
</dbReference>
<evidence type="ECO:0000256" key="1">
    <source>
        <dbReference type="ARBA" id="ARBA00004585"/>
    </source>
</evidence>
<comment type="pathway">
    <text evidence="2">Protein modification; protein ubiquitination.</text>
</comment>
<dbReference type="SUPFAM" id="SSF57850">
    <property type="entry name" value="RING/U-box"/>
    <property type="match status" value="1"/>
</dbReference>
<keyword evidence="9" id="KW-0833">Ubl conjugation pathway</keyword>
<dbReference type="EC" id="2.3.2.36" evidence="17"/>
<keyword evidence="7" id="KW-0479">Metal-binding</keyword>
<dbReference type="EMBL" id="OU892283">
    <property type="protein sequence ID" value="CAG9771334.1"/>
    <property type="molecule type" value="Genomic_DNA"/>
</dbReference>
<keyword evidence="13 19" id="KW-0472">Membrane</keyword>
<dbReference type="AlphaFoldDB" id="A0A9N9QR56"/>
<keyword evidence="11" id="KW-0653">Protein transport</keyword>
<dbReference type="PROSITE" id="PS00518">
    <property type="entry name" value="ZF_RING_1"/>
    <property type="match status" value="1"/>
</dbReference>
<comment type="similarity">
    <text evidence="3">Belongs to the pex2/pex10/pex12 family.</text>
</comment>
<evidence type="ECO:0000256" key="16">
    <source>
        <dbReference type="ARBA" id="ARBA00034438"/>
    </source>
</evidence>
<evidence type="ECO:0000256" key="17">
    <source>
        <dbReference type="ARBA" id="ARBA00034523"/>
    </source>
</evidence>
<evidence type="ECO:0000256" key="11">
    <source>
        <dbReference type="ARBA" id="ARBA00022927"/>
    </source>
</evidence>
<reference evidence="21" key="1">
    <citation type="submission" date="2022-01" db="EMBL/GenBank/DDBJ databases">
        <authorList>
            <person name="King R."/>
        </authorList>
    </citation>
    <scope>NUCLEOTIDE SEQUENCE</scope>
</reference>
<evidence type="ECO:0000256" key="18">
    <source>
        <dbReference type="PROSITE-ProRule" id="PRU00175"/>
    </source>
</evidence>
<comment type="catalytic activity">
    <reaction evidence="16">
        <text>[E2 ubiquitin-conjugating enzyme]-S-ubiquitinyl-L-cysteine + [acceptor protein]-L-cysteine = [E2 ubiquitin-conjugating enzyme]-L-cysteine + [acceptor protein]-S-ubiquitinyl-L-cysteine.</text>
        <dbReference type="EC" id="2.3.2.36"/>
    </reaction>
</comment>
<feature type="transmembrane region" description="Helical" evidence="19">
    <location>
        <begin position="170"/>
        <end position="189"/>
    </location>
</feature>
<name>A0A9N9QR56_9CUCU</name>
<dbReference type="InterPro" id="IPR025654">
    <property type="entry name" value="PEX2/10"/>
</dbReference>
<protein>
    <recommendedName>
        <fullName evidence="17">RING-type E3 ubiquitin transferase (cysteine targeting)</fullName>
        <ecNumber evidence="17">2.3.2.36</ecNumber>
    </recommendedName>
    <alternativeName>
        <fullName evidence="15">Peroxin-2</fullName>
    </alternativeName>
</protein>
<dbReference type="Proteomes" id="UP001152799">
    <property type="component" value="Chromosome 7"/>
</dbReference>
<dbReference type="OrthoDB" id="1701437at2759"/>
<dbReference type="PANTHER" id="PTHR48178">
    <property type="entry name" value="PEROXISOME BIOGENESIS FACTOR 2"/>
    <property type="match status" value="1"/>
</dbReference>
<dbReference type="GO" id="GO:0005778">
    <property type="term" value="C:peroxisomal membrane"/>
    <property type="evidence" value="ECO:0007669"/>
    <property type="project" value="UniProtKB-SubCell"/>
</dbReference>
<keyword evidence="12 19" id="KW-1133">Transmembrane helix</keyword>
<evidence type="ECO:0000256" key="2">
    <source>
        <dbReference type="ARBA" id="ARBA00004906"/>
    </source>
</evidence>
<dbReference type="Pfam" id="PF04757">
    <property type="entry name" value="Pex2_Pex12"/>
    <property type="match status" value="1"/>
</dbReference>
<keyword evidence="10" id="KW-0862">Zinc</keyword>
<keyword evidence="22" id="KW-1185">Reference proteome</keyword>
<evidence type="ECO:0000256" key="9">
    <source>
        <dbReference type="ARBA" id="ARBA00022786"/>
    </source>
</evidence>
<evidence type="ECO:0000256" key="3">
    <source>
        <dbReference type="ARBA" id="ARBA00008704"/>
    </source>
</evidence>
<sequence>MSKNNLLRVTQMNAIYLDKEIEKSFQQIIQDACKHLPPGLITPISTEINLLLHLGLLKYSLFNSGSTFGQQLLNIKYDNLTTIKKALYLILTSLDYAKTRCELWRPSHKINTIIFRFYIVFKLMEFLNTSVFLRHGVKPLLVERLLGLNQVYATEKPPRTFESKYLARELLWNGFIEILVYMIPLINYYKLKRFVKQYNPFGQRTQTTNMITDRELTINSKCAHCHLAPILPHHMGCPHVFCYVCLKGNQAADAKYECPSCEHRNPNILCDRVNI</sequence>
<evidence type="ECO:0000256" key="14">
    <source>
        <dbReference type="ARBA" id="ARBA00023140"/>
    </source>
</evidence>
<dbReference type="InterPro" id="IPR001841">
    <property type="entry name" value="Znf_RING"/>
</dbReference>
<accession>A0A9N9QR56</accession>
<keyword evidence="8 18" id="KW-0863">Zinc-finger</keyword>
<keyword evidence="14" id="KW-0576">Peroxisome</keyword>
<keyword evidence="6 19" id="KW-0812">Transmembrane</keyword>
<dbReference type="InterPro" id="IPR006845">
    <property type="entry name" value="Pex_N"/>
</dbReference>
<evidence type="ECO:0000256" key="8">
    <source>
        <dbReference type="ARBA" id="ARBA00022771"/>
    </source>
</evidence>
<keyword evidence="5" id="KW-0808">Transferase</keyword>
<evidence type="ECO:0000256" key="7">
    <source>
        <dbReference type="ARBA" id="ARBA00022723"/>
    </source>
</evidence>
<evidence type="ECO:0000256" key="6">
    <source>
        <dbReference type="ARBA" id="ARBA00022692"/>
    </source>
</evidence>
<evidence type="ECO:0000313" key="22">
    <source>
        <dbReference type="Proteomes" id="UP001152799"/>
    </source>
</evidence>